<evidence type="ECO:0000313" key="1">
    <source>
        <dbReference type="EMBL" id="MFD2321924.1"/>
    </source>
</evidence>
<dbReference type="Proteomes" id="UP001597287">
    <property type="component" value="Unassembled WGS sequence"/>
</dbReference>
<name>A0ABW5EXR7_9BURK</name>
<sequence length="154" mass="16743">MTVPAGHQGPITVLGIDPGTHTGLAWFDDGALRALEEIAPEDMVFRLLEEKPALVIFEDSRKGGSWTARGSQAKRAKMDRNVGEVDAWCKQIEAACKRQGIACFGMAPSAKAGRAHGAKIDAATFNRLTGWAGRSNQHQRDAAMIAWSFRRARP</sequence>
<evidence type="ECO:0000313" key="2">
    <source>
        <dbReference type="Proteomes" id="UP001597287"/>
    </source>
</evidence>
<dbReference type="EMBL" id="JBHUIG010000031">
    <property type="protein sequence ID" value="MFD2321924.1"/>
    <property type="molecule type" value="Genomic_DNA"/>
</dbReference>
<protein>
    <recommendedName>
        <fullName evidence="3">Holliday junction resolvase RuvC</fullName>
    </recommendedName>
</protein>
<reference evidence="2" key="1">
    <citation type="journal article" date="2019" name="Int. J. Syst. Evol. Microbiol.">
        <title>The Global Catalogue of Microorganisms (GCM) 10K type strain sequencing project: providing services to taxonomists for standard genome sequencing and annotation.</title>
        <authorList>
            <consortium name="The Broad Institute Genomics Platform"/>
            <consortium name="The Broad Institute Genome Sequencing Center for Infectious Disease"/>
            <person name="Wu L."/>
            <person name="Ma J."/>
        </authorList>
    </citation>
    <scope>NUCLEOTIDE SEQUENCE [LARGE SCALE GENOMIC DNA]</scope>
    <source>
        <strain evidence="2">CCUG 62793</strain>
    </source>
</reference>
<proteinExistence type="predicted"/>
<organism evidence="1 2">
    <name type="scientific">Delftia deserti</name>
    <dbReference type="NCBI Taxonomy" id="1651218"/>
    <lineage>
        <taxon>Bacteria</taxon>
        <taxon>Pseudomonadati</taxon>
        <taxon>Pseudomonadota</taxon>
        <taxon>Betaproteobacteria</taxon>
        <taxon>Burkholderiales</taxon>
        <taxon>Comamonadaceae</taxon>
        <taxon>Delftia</taxon>
    </lineage>
</organism>
<keyword evidence="2" id="KW-1185">Reference proteome</keyword>
<comment type="caution">
    <text evidence="1">The sequence shown here is derived from an EMBL/GenBank/DDBJ whole genome shotgun (WGS) entry which is preliminary data.</text>
</comment>
<evidence type="ECO:0008006" key="3">
    <source>
        <dbReference type="Google" id="ProtNLM"/>
    </source>
</evidence>
<dbReference type="RefSeq" id="WP_380109064.1">
    <property type="nucleotide sequence ID" value="NZ_JBHSIH010000001.1"/>
</dbReference>
<accession>A0ABW5EXR7</accession>
<gene>
    <name evidence="1" type="ORF">ACFSPV_24895</name>
</gene>